<feature type="signal peptide" evidence="1">
    <location>
        <begin position="1"/>
        <end position="20"/>
    </location>
</feature>
<dbReference type="KEGG" id="mde:101900077"/>
<dbReference type="RefSeq" id="XP_005180293.2">
    <property type="nucleotide sequence ID" value="XM_005180236.4"/>
</dbReference>
<feature type="chain" id="PRO_5044561652" evidence="1">
    <location>
        <begin position="21"/>
        <end position="169"/>
    </location>
</feature>
<name>A0A1I8NGN5_MUSDO</name>
<dbReference type="VEuPathDB" id="VectorBase:MDOMA2_001624"/>
<sequence>MKHFLLSFAILAAMAKIIQPLPISFVRRPMQKPVQNFIDAEIEYTASQAEKTATLLRNVLERLPTTEPYEGHRKALEKLLQNALDFKTPGLCHNKMRAFSRSWTSVMVKYLRPDSSPQHDEILALLEQYGLKSMMMEAEHFLERIVSGEIGLPVEEGSPSYVKFLEREC</sequence>
<evidence type="ECO:0000256" key="1">
    <source>
        <dbReference type="SAM" id="SignalP"/>
    </source>
</evidence>
<dbReference type="AlphaFoldDB" id="A0A1I8NGN5"/>
<dbReference type="OrthoDB" id="10384055at2759"/>
<accession>A0A1I8NGN5</accession>
<reference evidence="2" key="1">
    <citation type="submission" date="2020-05" db="UniProtKB">
        <authorList>
            <consortium name="EnsemblMetazoa"/>
        </authorList>
    </citation>
    <scope>IDENTIFICATION</scope>
    <source>
        <strain evidence="2">Aabys</strain>
    </source>
</reference>
<dbReference type="EnsemblMetazoa" id="MDOA014942-RA">
    <property type="protein sequence ID" value="MDOA014942-PA"/>
    <property type="gene ID" value="MDOA014942"/>
</dbReference>
<dbReference type="VEuPathDB" id="VectorBase:MDOA014942"/>
<proteinExistence type="predicted"/>
<organism evidence="2">
    <name type="scientific">Musca domestica</name>
    <name type="common">House fly</name>
    <dbReference type="NCBI Taxonomy" id="7370"/>
    <lineage>
        <taxon>Eukaryota</taxon>
        <taxon>Metazoa</taxon>
        <taxon>Ecdysozoa</taxon>
        <taxon>Arthropoda</taxon>
        <taxon>Hexapoda</taxon>
        <taxon>Insecta</taxon>
        <taxon>Pterygota</taxon>
        <taxon>Neoptera</taxon>
        <taxon>Endopterygota</taxon>
        <taxon>Diptera</taxon>
        <taxon>Brachycera</taxon>
        <taxon>Muscomorpha</taxon>
        <taxon>Muscoidea</taxon>
        <taxon>Muscidae</taxon>
        <taxon>Musca</taxon>
    </lineage>
</organism>
<gene>
    <name evidence="2" type="primary">101900077</name>
</gene>
<keyword evidence="1" id="KW-0732">Signal</keyword>
<evidence type="ECO:0000313" key="2">
    <source>
        <dbReference type="EnsemblMetazoa" id="MDOA014942-PA"/>
    </source>
</evidence>
<protein>
    <submittedName>
        <fullName evidence="2">Uncharacterized protein</fullName>
    </submittedName>
</protein>